<keyword evidence="5 7" id="KW-1133">Transmembrane helix</keyword>
<dbReference type="EMBL" id="CP024161">
    <property type="protein sequence ID" value="ATP59525.1"/>
    <property type="molecule type" value="Genomic_DNA"/>
</dbReference>
<dbReference type="Pfam" id="PF02417">
    <property type="entry name" value="Chromate_transp"/>
    <property type="match status" value="1"/>
</dbReference>
<dbReference type="PANTHER" id="PTHR43663:SF1">
    <property type="entry name" value="CHROMATE TRANSPORTER"/>
    <property type="match status" value="1"/>
</dbReference>
<evidence type="ECO:0000313" key="9">
    <source>
        <dbReference type="Proteomes" id="UP000224629"/>
    </source>
</evidence>
<organism evidence="8 9">
    <name type="scientific">Mesomycoplasma dispar</name>
    <dbReference type="NCBI Taxonomy" id="86660"/>
    <lineage>
        <taxon>Bacteria</taxon>
        <taxon>Bacillati</taxon>
        <taxon>Mycoplasmatota</taxon>
        <taxon>Mycoplasmoidales</taxon>
        <taxon>Metamycoplasmataceae</taxon>
        <taxon>Mesomycoplasma</taxon>
    </lineage>
</organism>
<dbReference type="InterPro" id="IPR052518">
    <property type="entry name" value="CHR_Transporter"/>
</dbReference>
<keyword evidence="6 7" id="KW-0472">Membrane</keyword>
<evidence type="ECO:0000256" key="4">
    <source>
        <dbReference type="ARBA" id="ARBA00022692"/>
    </source>
</evidence>
<feature type="transmembrane region" description="Helical" evidence="7">
    <location>
        <begin position="172"/>
        <end position="190"/>
    </location>
</feature>
<evidence type="ECO:0000256" key="2">
    <source>
        <dbReference type="ARBA" id="ARBA00005262"/>
    </source>
</evidence>
<dbReference type="Proteomes" id="UP000224629">
    <property type="component" value="Chromosome"/>
</dbReference>
<feature type="transmembrane region" description="Helical" evidence="7">
    <location>
        <begin position="88"/>
        <end position="109"/>
    </location>
</feature>
<protein>
    <submittedName>
        <fullName evidence="8">Chromate transporter</fullName>
    </submittedName>
</protein>
<keyword evidence="9" id="KW-1185">Reference proteome</keyword>
<evidence type="ECO:0000313" key="8">
    <source>
        <dbReference type="EMBL" id="ATP59525.1"/>
    </source>
</evidence>
<name>A0ABN5DQV4_9BACT</name>
<dbReference type="PANTHER" id="PTHR43663">
    <property type="entry name" value="CHROMATE TRANSPORT PROTEIN-RELATED"/>
    <property type="match status" value="1"/>
</dbReference>
<evidence type="ECO:0000256" key="3">
    <source>
        <dbReference type="ARBA" id="ARBA00022475"/>
    </source>
</evidence>
<evidence type="ECO:0000256" key="7">
    <source>
        <dbReference type="SAM" id="Phobius"/>
    </source>
</evidence>
<evidence type="ECO:0000256" key="1">
    <source>
        <dbReference type="ARBA" id="ARBA00004651"/>
    </source>
</evidence>
<proteinExistence type="inferred from homology"/>
<comment type="subcellular location">
    <subcellularLocation>
        <location evidence="1">Cell membrane</location>
        <topology evidence="1">Multi-pass membrane protein</topology>
    </subcellularLocation>
</comment>
<dbReference type="RefSeq" id="WP_099451822.1">
    <property type="nucleotide sequence ID" value="NZ_CP024161.1"/>
</dbReference>
<evidence type="ECO:0000256" key="6">
    <source>
        <dbReference type="ARBA" id="ARBA00023136"/>
    </source>
</evidence>
<gene>
    <name evidence="8" type="ORF">CSW10_00975</name>
</gene>
<feature type="transmembrane region" description="Helical" evidence="7">
    <location>
        <begin position="14"/>
        <end position="40"/>
    </location>
</feature>
<feature type="transmembrane region" description="Helical" evidence="7">
    <location>
        <begin position="60"/>
        <end position="79"/>
    </location>
</feature>
<keyword evidence="3" id="KW-1003">Cell membrane</keyword>
<evidence type="ECO:0000256" key="5">
    <source>
        <dbReference type="ARBA" id="ARBA00022989"/>
    </source>
</evidence>
<comment type="similarity">
    <text evidence="2">Belongs to the chromate ion transporter (CHR) (TC 2.A.51) family.</text>
</comment>
<sequence>MNTNSNKSVKIKDFLYFLWFTMKISLISFGGGNSLMPIIFSYAVTKKQWISKKDFDEGLILTNLLPGPSVVQMLSLIGIKRLGVIRGVLATILGILPHLLLFLALIYALKFLPKRYLIVLNLAIFSTIIGILLGFSYIYWKNDRKSLNSAIYFTILLFSFIYSFFVPSPYNLALVPIFVVIFIYSVWFFIKKRKKKHDITN</sequence>
<accession>A0ABN5DQV4</accession>
<reference evidence="8" key="1">
    <citation type="submission" date="2017-10" db="EMBL/GenBank/DDBJ databases">
        <title>Genome-wide analysis of the first isolated strain mycoplasma dispar GS01.</title>
        <authorList>
            <person name="Hao H."/>
            <person name="Chen S."/>
            <person name="Zhao P."/>
            <person name="Chu Y."/>
            <person name="Liu Y."/>
        </authorList>
    </citation>
    <scope>NUCLEOTIDE SEQUENCE [LARGE SCALE GENOMIC DNA]</scope>
    <source>
        <strain evidence="8">GS01</strain>
    </source>
</reference>
<dbReference type="InterPro" id="IPR003370">
    <property type="entry name" value="Chromate_transpt"/>
</dbReference>
<keyword evidence="4 7" id="KW-0812">Transmembrane</keyword>
<feature type="transmembrane region" description="Helical" evidence="7">
    <location>
        <begin position="147"/>
        <end position="166"/>
    </location>
</feature>
<feature type="transmembrane region" description="Helical" evidence="7">
    <location>
        <begin position="115"/>
        <end position="140"/>
    </location>
</feature>